<dbReference type="PANTHER" id="PTHR39428:SF1">
    <property type="entry name" value="F420H(2)-DEPENDENT QUINONE REDUCTASE RV1261C"/>
    <property type="match status" value="1"/>
</dbReference>
<accession>A0A839QKS8</accession>
<dbReference type="Gene3D" id="2.30.110.10">
    <property type="entry name" value="Electron Transport, Fmn-binding Protein, Chain A"/>
    <property type="match status" value="1"/>
</dbReference>
<keyword evidence="4" id="KW-1185">Reference proteome</keyword>
<evidence type="ECO:0000256" key="2">
    <source>
        <dbReference type="ARBA" id="ARBA00049106"/>
    </source>
</evidence>
<comment type="similarity">
    <text evidence="1">Belongs to the F420H(2)-dependent quinone reductase family.</text>
</comment>
<organism evidence="3 4">
    <name type="scientific">Mycolicibacterium iranicum</name>
    <name type="common">Mycobacterium iranicum</name>
    <dbReference type="NCBI Taxonomy" id="912594"/>
    <lineage>
        <taxon>Bacteria</taxon>
        <taxon>Bacillati</taxon>
        <taxon>Actinomycetota</taxon>
        <taxon>Actinomycetes</taxon>
        <taxon>Mycobacteriales</taxon>
        <taxon>Mycobacteriaceae</taxon>
        <taxon>Mycolicibacterium</taxon>
    </lineage>
</organism>
<dbReference type="GO" id="GO:0005886">
    <property type="term" value="C:plasma membrane"/>
    <property type="evidence" value="ECO:0007669"/>
    <property type="project" value="TreeGrafter"/>
</dbReference>
<evidence type="ECO:0000256" key="1">
    <source>
        <dbReference type="ARBA" id="ARBA00008710"/>
    </source>
</evidence>
<protein>
    <submittedName>
        <fullName evidence="3">Deazaflavin-dependent oxidoreductase (Nitroreductase family)</fullName>
    </submittedName>
</protein>
<comment type="catalytic activity">
    <reaction evidence="2">
        <text>oxidized coenzyme F420-(gamma-L-Glu)(n) + a quinol + H(+) = reduced coenzyme F420-(gamma-L-Glu)(n) + a quinone</text>
        <dbReference type="Rhea" id="RHEA:39663"/>
        <dbReference type="Rhea" id="RHEA-COMP:12939"/>
        <dbReference type="Rhea" id="RHEA-COMP:14378"/>
        <dbReference type="ChEBI" id="CHEBI:15378"/>
        <dbReference type="ChEBI" id="CHEBI:24646"/>
        <dbReference type="ChEBI" id="CHEBI:132124"/>
        <dbReference type="ChEBI" id="CHEBI:133980"/>
        <dbReference type="ChEBI" id="CHEBI:139511"/>
    </reaction>
</comment>
<comment type="caution">
    <text evidence="3">The sequence shown here is derived from an EMBL/GenBank/DDBJ whole genome shotgun (WGS) entry which is preliminary data.</text>
</comment>
<dbReference type="NCBIfam" id="TIGR00026">
    <property type="entry name" value="hi_GC_TIGR00026"/>
    <property type="match status" value="1"/>
</dbReference>
<dbReference type="RefSeq" id="WP_183474495.1">
    <property type="nucleotide sequence ID" value="NZ_JACHVU010000023.1"/>
</dbReference>
<dbReference type="Proteomes" id="UP000550501">
    <property type="component" value="Unassembled WGS sequence"/>
</dbReference>
<dbReference type="PANTHER" id="PTHR39428">
    <property type="entry name" value="F420H(2)-DEPENDENT QUINONE REDUCTASE RV1261C"/>
    <property type="match status" value="1"/>
</dbReference>
<proteinExistence type="inferred from homology"/>
<dbReference type="AlphaFoldDB" id="A0A839QKS8"/>
<dbReference type="InterPro" id="IPR004378">
    <property type="entry name" value="F420H2_quin_Rdtase"/>
</dbReference>
<reference evidence="3 4" key="1">
    <citation type="submission" date="2020-08" db="EMBL/GenBank/DDBJ databases">
        <title>The Agave Microbiome: Exploring the role of microbial communities in plant adaptations to desert environments.</title>
        <authorList>
            <person name="Partida-Martinez L.P."/>
        </authorList>
    </citation>
    <scope>NUCLEOTIDE SEQUENCE [LARGE SCALE GENOMIC DNA]</scope>
    <source>
        <strain evidence="3 4">AT2.18</strain>
    </source>
</reference>
<gene>
    <name evidence="3" type="ORF">FHR72_005293</name>
</gene>
<dbReference type="EMBL" id="JACHVU010000023">
    <property type="protein sequence ID" value="MBB2993782.1"/>
    <property type="molecule type" value="Genomic_DNA"/>
</dbReference>
<evidence type="ECO:0000313" key="3">
    <source>
        <dbReference type="EMBL" id="MBB2993782.1"/>
    </source>
</evidence>
<dbReference type="GO" id="GO:0016491">
    <property type="term" value="F:oxidoreductase activity"/>
    <property type="evidence" value="ECO:0007669"/>
    <property type="project" value="InterPro"/>
</dbReference>
<dbReference type="Pfam" id="PF04075">
    <property type="entry name" value="F420H2_quin_red"/>
    <property type="match status" value="1"/>
</dbReference>
<dbReference type="GO" id="GO:0070967">
    <property type="term" value="F:coenzyme F420 binding"/>
    <property type="evidence" value="ECO:0007669"/>
    <property type="project" value="TreeGrafter"/>
</dbReference>
<dbReference type="InterPro" id="IPR012349">
    <property type="entry name" value="Split_barrel_FMN-bd"/>
</dbReference>
<evidence type="ECO:0000313" key="4">
    <source>
        <dbReference type="Proteomes" id="UP000550501"/>
    </source>
</evidence>
<sequence>MTAQRRPMNIYERALEKFGRSRPGLFFAQKIAPVLDPPLMRLTGGRLSSVYPLPLMLLTTIGAKSGLRREHPLAYATDGDSLIVIASNYGRPGHPAWYRNLVANPRVEVLAGKHSGVYTAREIADEAERSAAWKKALDVYAGYGDYEVRAGNRKIPVIRLVRSA</sequence>
<dbReference type="SUPFAM" id="SSF50475">
    <property type="entry name" value="FMN-binding split barrel"/>
    <property type="match status" value="1"/>
</dbReference>
<name>A0A839QKS8_MYCIR</name>